<protein>
    <submittedName>
        <fullName evidence="2">Uncharacterized protein</fullName>
    </submittedName>
</protein>
<dbReference type="EMBL" id="JACDTQ010002022">
    <property type="protein sequence ID" value="KAF5920364.1"/>
    <property type="molecule type" value="Genomic_DNA"/>
</dbReference>
<gene>
    <name evidence="2" type="ORF">HPG69_009614</name>
</gene>
<name>A0A7J7EXQ4_DICBM</name>
<dbReference type="Proteomes" id="UP000551758">
    <property type="component" value="Unassembled WGS sequence"/>
</dbReference>
<organism evidence="2 3">
    <name type="scientific">Diceros bicornis minor</name>
    <name type="common">South-central black rhinoceros</name>
    <dbReference type="NCBI Taxonomy" id="77932"/>
    <lineage>
        <taxon>Eukaryota</taxon>
        <taxon>Metazoa</taxon>
        <taxon>Chordata</taxon>
        <taxon>Craniata</taxon>
        <taxon>Vertebrata</taxon>
        <taxon>Euteleostomi</taxon>
        <taxon>Mammalia</taxon>
        <taxon>Eutheria</taxon>
        <taxon>Laurasiatheria</taxon>
        <taxon>Perissodactyla</taxon>
        <taxon>Rhinocerotidae</taxon>
        <taxon>Diceros</taxon>
    </lineage>
</organism>
<accession>A0A7J7EXQ4</accession>
<evidence type="ECO:0000313" key="3">
    <source>
        <dbReference type="Proteomes" id="UP000551758"/>
    </source>
</evidence>
<feature type="region of interest" description="Disordered" evidence="1">
    <location>
        <begin position="47"/>
        <end position="70"/>
    </location>
</feature>
<sequence length="70" mass="7601">MMEEIEGNTLVVFVQDINANQHQIKQAVKKLSAGCAPGQLGLRAWRREGAPGPAPDWHASDAANHFGHLN</sequence>
<dbReference type="AlphaFoldDB" id="A0A7J7EXQ4"/>
<evidence type="ECO:0000256" key="1">
    <source>
        <dbReference type="SAM" id="MobiDB-lite"/>
    </source>
</evidence>
<reference evidence="2 3" key="1">
    <citation type="journal article" date="2020" name="Mol. Biol. Evol.">
        <title>Interspecific Gene Flow and the Evolution of Specialization in Black and White Rhinoceros.</title>
        <authorList>
            <person name="Moodley Y."/>
            <person name="Westbury M.V."/>
            <person name="Russo I.M."/>
            <person name="Gopalakrishnan S."/>
            <person name="Rakotoarivelo A."/>
            <person name="Olsen R.A."/>
            <person name="Prost S."/>
            <person name="Tunstall T."/>
            <person name="Ryder O.A."/>
            <person name="Dalen L."/>
            <person name="Bruford M.W."/>
        </authorList>
    </citation>
    <scope>NUCLEOTIDE SEQUENCE [LARGE SCALE GENOMIC DNA]</scope>
    <source>
        <strain evidence="2">SBR-YM</strain>
        <tissue evidence="2">Skin</tissue>
    </source>
</reference>
<evidence type="ECO:0000313" key="2">
    <source>
        <dbReference type="EMBL" id="KAF5920364.1"/>
    </source>
</evidence>
<comment type="caution">
    <text evidence="2">The sequence shown here is derived from an EMBL/GenBank/DDBJ whole genome shotgun (WGS) entry which is preliminary data.</text>
</comment>
<proteinExistence type="predicted"/>
<keyword evidence="3" id="KW-1185">Reference proteome</keyword>